<reference evidence="9 10" key="1">
    <citation type="submission" date="2020-04" db="EMBL/GenBank/DDBJ databases">
        <title>Perkinsus chesapeaki whole genome sequence.</title>
        <authorList>
            <person name="Bogema D.R."/>
        </authorList>
    </citation>
    <scope>NUCLEOTIDE SEQUENCE [LARGE SCALE GENOMIC DNA]</scope>
    <source>
        <strain evidence="9">ATCC PRA-425</strain>
    </source>
</reference>
<protein>
    <submittedName>
        <fullName evidence="9">GTP-binding protein</fullName>
    </submittedName>
</protein>
<dbReference type="InterPro" id="IPR030393">
    <property type="entry name" value="G_ENGB_dom"/>
</dbReference>
<dbReference type="EMBL" id="JAAPAO010000113">
    <property type="protein sequence ID" value="KAF4672315.1"/>
    <property type="molecule type" value="Genomic_DNA"/>
</dbReference>
<dbReference type="GO" id="GO:0005506">
    <property type="term" value="F:iron ion binding"/>
    <property type="evidence" value="ECO:0007669"/>
    <property type="project" value="InterPro"/>
</dbReference>
<dbReference type="InterPro" id="IPR006620">
    <property type="entry name" value="Pro_4_hyd_alph"/>
</dbReference>
<dbReference type="Gene3D" id="2.60.120.620">
    <property type="entry name" value="q2cbj1_9rhob like domain"/>
    <property type="match status" value="1"/>
</dbReference>
<evidence type="ECO:0000256" key="2">
    <source>
        <dbReference type="ARBA" id="ARBA00022723"/>
    </source>
</evidence>
<keyword evidence="6" id="KW-0560">Oxidoreductase</keyword>
<evidence type="ECO:0000259" key="8">
    <source>
        <dbReference type="PROSITE" id="PS51706"/>
    </source>
</evidence>
<dbReference type="PANTHER" id="PTHR11649:SF13">
    <property type="entry name" value="ENGB-TYPE G DOMAIN-CONTAINING PROTEIN"/>
    <property type="match status" value="1"/>
</dbReference>
<evidence type="ECO:0000256" key="1">
    <source>
        <dbReference type="ARBA" id="ARBA00001961"/>
    </source>
</evidence>
<keyword evidence="4" id="KW-0460">Magnesium</keyword>
<name>A0A7J6MLC9_PERCH</name>
<organism evidence="9 10">
    <name type="scientific">Perkinsus chesapeaki</name>
    <name type="common">Clam parasite</name>
    <name type="synonym">Perkinsus andrewsi</name>
    <dbReference type="NCBI Taxonomy" id="330153"/>
    <lineage>
        <taxon>Eukaryota</taxon>
        <taxon>Sar</taxon>
        <taxon>Alveolata</taxon>
        <taxon>Perkinsozoa</taxon>
        <taxon>Perkinsea</taxon>
        <taxon>Perkinsida</taxon>
        <taxon>Perkinsidae</taxon>
        <taxon>Perkinsus</taxon>
    </lineage>
</organism>
<keyword evidence="10" id="KW-1185">Reference proteome</keyword>
<sequence length="673" mass="75407">MVERRLPVESEVKSLASGKGNIKENDDAALDVIVAMIVDGFRENTRHLQDIERRIRSGTNTAPRAVVGASLLLLKPSCSHGHHHHDDGDDPIGRKVDELLEPESLREMVPAIIRSCTDVYTKVSKKAKDDGETMPPEVQSYVRRECLLNSTKQEIVSRAKKWLQSHNQSASTEGGTYANPLALKTAPVCEVDGSHPLNRLSSDTIRSLMERGWAVQDGFVPIAEVGKIRKEIELLEFDGHFDEVYGQSVVGIRNDKICYPKYAELDVELYQHLRWLMAERLQDLPFELNAKISGERKILLQARTQIQVGIYAAKGGYYKKHLDGGYNDKDVGRAFSAVVYVNSDGTYSGDGSSSSNDDDGGELVLYDKADSDKAAATRARRARYPDPTEVSVAELSARAKGVEPVLARPWVHVYDTSTESAPWLGEDNMVYARELFSRKVVGYPLIGLWNVERKSANNAHRTPAVVICGRSNVGKSTLINEILYGRQFDQNKYRVRMSSQNITHAPVSNKAGRTRHIFRFDLGDRLRIVDLPGYGFAEVEGSVRDEWATLIERYLQVAGEESGQLQRAISLIDARRGAKGLDRALWDMLQDKRIPFQVVLTKVDLVRNVYELHDMIEQIVASLQEYDREIVWPYVHSVSSLEKHGMNDLLLSLSAIAKDFEMVNKVRMASGGK</sequence>
<dbReference type="GO" id="GO:0051213">
    <property type="term" value="F:dioxygenase activity"/>
    <property type="evidence" value="ECO:0007669"/>
    <property type="project" value="UniProtKB-KW"/>
</dbReference>
<dbReference type="Gene3D" id="3.40.50.300">
    <property type="entry name" value="P-loop containing nucleotide triphosphate hydrolases"/>
    <property type="match status" value="1"/>
</dbReference>
<dbReference type="CDD" id="cd01876">
    <property type="entry name" value="YihA_EngB"/>
    <property type="match status" value="1"/>
</dbReference>
<evidence type="ECO:0000256" key="6">
    <source>
        <dbReference type="ARBA" id="ARBA00023002"/>
    </source>
</evidence>
<dbReference type="InterPro" id="IPR027417">
    <property type="entry name" value="P-loop_NTPase"/>
</dbReference>
<evidence type="ECO:0000256" key="3">
    <source>
        <dbReference type="ARBA" id="ARBA00022741"/>
    </source>
</evidence>
<dbReference type="GO" id="GO:0016705">
    <property type="term" value="F:oxidoreductase activity, acting on paired donors, with incorporation or reduction of molecular oxygen"/>
    <property type="evidence" value="ECO:0007669"/>
    <property type="project" value="InterPro"/>
</dbReference>
<evidence type="ECO:0000256" key="5">
    <source>
        <dbReference type="ARBA" id="ARBA00022964"/>
    </source>
</evidence>
<comment type="cofactor">
    <cofactor evidence="1">
        <name>L-ascorbate</name>
        <dbReference type="ChEBI" id="CHEBI:38290"/>
    </cofactor>
</comment>
<gene>
    <name evidence="9" type="primary">GTPBP8_1</name>
    <name evidence="9" type="ORF">FOL47_000700</name>
</gene>
<evidence type="ECO:0000313" key="9">
    <source>
        <dbReference type="EMBL" id="KAF4672315.1"/>
    </source>
</evidence>
<dbReference type="AlphaFoldDB" id="A0A7J6MLC9"/>
<keyword evidence="5" id="KW-0223">Dioxygenase</keyword>
<dbReference type="GO" id="GO:0031418">
    <property type="term" value="F:L-ascorbic acid binding"/>
    <property type="evidence" value="ECO:0007669"/>
    <property type="project" value="InterPro"/>
</dbReference>
<dbReference type="GO" id="GO:0005525">
    <property type="term" value="F:GTP binding"/>
    <property type="evidence" value="ECO:0007669"/>
    <property type="project" value="UniProtKB-KW"/>
</dbReference>
<comment type="caution">
    <text evidence="9">The sequence shown here is derived from an EMBL/GenBank/DDBJ whole genome shotgun (WGS) entry which is preliminary data.</text>
</comment>
<evidence type="ECO:0000256" key="4">
    <source>
        <dbReference type="ARBA" id="ARBA00022842"/>
    </source>
</evidence>
<keyword evidence="3" id="KW-0547">Nucleotide-binding</keyword>
<evidence type="ECO:0000313" key="10">
    <source>
        <dbReference type="Proteomes" id="UP000591131"/>
    </source>
</evidence>
<dbReference type="InterPro" id="IPR006073">
    <property type="entry name" value="GTP-bd"/>
</dbReference>
<dbReference type="SUPFAM" id="SSF52540">
    <property type="entry name" value="P-loop containing nucleoside triphosphate hydrolases"/>
    <property type="match status" value="1"/>
</dbReference>
<accession>A0A7J6MLC9</accession>
<dbReference type="PANTHER" id="PTHR11649">
    <property type="entry name" value="MSS1/TRME-RELATED GTP-BINDING PROTEIN"/>
    <property type="match status" value="1"/>
</dbReference>
<keyword evidence="2" id="KW-0479">Metal-binding</keyword>
<dbReference type="Pfam" id="PF01926">
    <property type="entry name" value="MMR_HSR1"/>
    <property type="match status" value="1"/>
</dbReference>
<keyword evidence="7" id="KW-0342">GTP-binding</keyword>
<evidence type="ECO:0000256" key="7">
    <source>
        <dbReference type="ARBA" id="ARBA00023134"/>
    </source>
</evidence>
<dbReference type="SMART" id="SM00702">
    <property type="entry name" value="P4Hc"/>
    <property type="match status" value="1"/>
</dbReference>
<proteinExistence type="predicted"/>
<dbReference type="PROSITE" id="PS51706">
    <property type="entry name" value="G_ENGB"/>
    <property type="match status" value="1"/>
</dbReference>
<feature type="domain" description="EngB-type G" evidence="8">
    <location>
        <begin position="461"/>
        <end position="659"/>
    </location>
</feature>
<dbReference type="OrthoDB" id="391988at2759"/>
<dbReference type="Proteomes" id="UP000591131">
    <property type="component" value="Unassembled WGS sequence"/>
</dbReference>